<organism evidence="3 4">
    <name type="scientific">Candidatus Sungbacteria bacterium RIFCSPHIGHO2_02_FULL_47_11</name>
    <dbReference type="NCBI Taxonomy" id="1802270"/>
    <lineage>
        <taxon>Bacteria</taxon>
        <taxon>Candidatus Sungiibacteriota</taxon>
    </lineage>
</organism>
<gene>
    <name evidence="3" type="ORF">A3C07_02815</name>
</gene>
<name>A0A1G2KNE2_9BACT</name>
<sequence length="416" mass="46632">MPETTLMTRNSSCRACKGTRMSRIFSFGPTPPANAFLKKEELEKPELFFPLDVYFCRACSLVQLMDIVSPELLFKDYVYVSSTSSAFVAHFQSFANDVFSRFNLSRGSLVVDIGSNDGILLQPFKVLGASVLGIDPAVKIAEEATINGVETLPYFFNPDLAKKLVSERGYAVVITGTNVFAHVNDLDELVGGVATLLAPNGSFIIEAPYLVDFLEKNLFDTVYHEHLSYFAVRPLVTLFSRMNMEIFDVEKVNSHGGSLRVFVKHRGAEQEMRESVKQFMKGEEDLKLDSLAPYTAFAKRIEKNKKNLLTLLHELKLKGKRIAGYGASAKGNTLLNYFGITHEVLEYMVDDSSWKQGLYTPGTHIPVVAAQKLMEERPDYILILAWNFAEQIMNKLHEFRASGGKFIIPVPEPKIL</sequence>
<evidence type="ECO:0000259" key="2">
    <source>
        <dbReference type="Pfam" id="PF08484"/>
    </source>
</evidence>
<dbReference type="Pfam" id="PF08421">
    <property type="entry name" value="Methyltransf_13"/>
    <property type="match status" value="1"/>
</dbReference>
<dbReference type="Pfam" id="PF13489">
    <property type="entry name" value="Methyltransf_23"/>
    <property type="match status" value="1"/>
</dbReference>
<feature type="domain" description="C-methyltransferase" evidence="2">
    <location>
        <begin position="254"/>
        <end position="411"/>
    </location>
</feature>
<dbReference type="AlphaFoldDB" id="A0A1G2KNE2"/>
<evidence type="ECO:0008006" key="5">
    <source>
        <dbReference type="Google" id="ProtNLM"/>
    </source>
</evidence>
<evidence type="ECO:0000313" key="3">
    <source>
        <dbReference type="EMBL" id="OGZ99938.1"/>
    </source>
</evidence>
<dbReference type="Pfam" id="PF08484">
    <property type="entry name" value="Methyltransf_14"/>
    <property type="match status" value="1"/>
</dbReference>
<dbReference type="EMBL" id="MHQI01000030">
    <property type="protein sequence ID" value="OGZ99938.1"/>
    <property type="molecule type" value="Genomic_DNA"/>
</dbReference>
<comment type="caution">
    <text evidence="3">The sequence shown here is derived from an EMBL/GenBank/DDBJ whole genome shotgun (WGS) entry which is preliminary data.</text>
</comment>
<dbReference type="Gene3D" id="3.40.50.720">
    <property type="entry name" value="NAD(P)-binding Rossmann-like Domain"/>
    <property type="match status" value="1"/>
</dbReference>
<dbReference type="Gene3D" id="6.20.50.110">
    <property type="entry name" value="Methyltransferase, zinc-binding domain"/>
    <property type="match status" value="1"/>
</dbReference>
<protein>
    <recommendedName>
        <fullName evidence="5">SAM-dependent methyltransferase</fullName>
    </recommendedName>
</protein>
<dbReference type="PANTHER" id="PTHR43861">
    <property type="entry name" value="TRANS-ACONITATE 2-METHYLTRANSFERASE-RELATED"/>
    <property type="match status" value="1"/>
</dbReference>
<dbReference type="Gene3D" id="6.10.250.3100">
    <property type="match status" value="1"/>
</dbReference>
<dbReference type="PANTHER" id="PTHR43861:SF5">
    <property type="entry name" value="BLL5978 PROTEIN"/>
    <property type="match status" value="1"/>
</dbReference>
<dbReference type="Proteomes" id="UP000179023">
    <property type="component" value="Unassembled WGS sequence"/>
</dbReference>
<proteinExistence type="predicted"/>
<dbReference type="CDD" id="cd02440">
    <property type="entry name" value="AdoMet_MTases"/>
    <property type="match status" value="1"/>
</dbReference>
<dbReference type="InterPro" id="IPR038576">
    <property type="entry name" value="Methyltransf_Zn-bd_dom_put_sf"/>
</dbReference>
<reference evidence="3 4" key="1">
    <citation type="journal article" date="2016" name="Nat. Commun.">
        <title>Thousands of microbial genomes shed light on interconnected biogeochemical processes in an aquifer system.</title>
        <authorList>
            <person name="Anantharaman K."/>
            <person name="Brown C.T."/>
            <person name="Hug L.A."/>
            <person name="Sharon I."/>
            <person name="Castelle C.J."/>
            <person name="Probst A.J."/>
            <person name="Thomas B.C."/>
            <person name="Singh A."/>
            <person name="Wilkins M.J."/>
            <person name="Karaoz U."/>
            <person name="Brodie E.L."/>
            <person name="Williams K.H."/>
            <person name="Hubbard S.S."/>
            <person name="Banfield J.F."/>
        </authorList>
    </citation>
    <scope>NUCLEOTIDE SEQUENCE [LARGE SCALE GENOMIC DNA]</scope>
</reference>
<accession>A0A1G2KNE2</accession>
<dbReference type="InterPro" id="IPR013630">
    <property type="entry name" value="Methyltransf_Zn-bd_dom_put"/>
</dbReference>
<feature type="domain" description="Methyltransferase putative zinc binding" evidence="1">
    <location>
        <begin position="13"/>
        <end position="74"/>
    </location>
</feature>
<dbReference type="InterPro" id="IPR029063">
    <property type="entry name" value="SAM-dependent_MTases_sf"/>
</dbReference>
<dbReference type="InterPro" id="IPR013691">
    <property type="entry name" value="MeTrfase_14"/>
</dbReference>
<dbReference type="SUPFAM" id="SSF53335">
    <property type="entry name" value="S-adenosyl-L-methionine-dependent methyltransferases"/>
    <property type="match status" value="1"/>
</dbReference>
<evidence type="ECO:0000259" key="1">
    <source>
        <dbReference type="Pfam" id="PF08421"/>
    </source>
</evidence>
<dbReference type="Gene3D" id="3.40.50.150">
    <property type="entry name" value="Vaccinia Virus protein VP39"/>
    <property type="match status" value="1"/>
</dbReference>
<evidence type="ECO:0000313" key="4">
    <source>
        <dbReference type="Proteomes" id="UP000179023"/>
    </source>
</evidence>
<dbReference type="STRING" id="1802270.A3C07_02815"/>